<gene>
    <name evidence="4 5" type="primary">LOC106170514</name>
</gene>
<feature type="compositionally biased region" description="Polar residues" evidence="1">
    <location>
        <begin position="1104"/>
        <end position="1115"/>
    </location>
</feature>
<dbReference type="CDD" id="cd22107">
    <property type="entry name" value="F-box_FBXO38"/>
    <property type="match status" value="1"/>
</dbReference>
<evidence type="ECO:0000259" key="2">
    <source>
        <dbReference type="PROSITE" id="PS50181"/>
    </source>
</evidence>
<evidence type="ECO:0000313" key="3">
    <source>
        <dbReference type="Proteomes" id="UP000085678"/>
    </source>
</evidence>
<dbReference type="InterPro" id="IPR032675">
    <property type="entry name" value="LRR_dom_sf"/>
</dbReference>
<feature type="compositionally biased region" description="Polar residues" evidence="1">
    <location>
        <begin position="982"/>
        <end position="1001"/>
    </location>
</feature>
<dbReference type="RefSeq" id="XP_013405853.1">
    <property type="nucleotide sequence ID" value="XM_013550399.1"/>
</dbReference>
<dbReference type="PANTHER" id="PTHR14753">
    <property type="entry name" value="F-BOX ONLY PROTEIN 38"/>
    <property type="match status" value="1"/>
</dbReference>
<accession>A0A1S3J608</accession>
<feature type="compositionally biased region" description="Pro residues" evidence="1">
    <location>
        <begin position="549"/>
        <end position="563"/>
    </location>
</feature>
<dbReference type="SMART" id="SM00256">
    <property type="entry name" value="FBOX"/>
    <property type="match status" value="1"/>
</dbReference>
<protein>
    <submittedName>
        <fullName evidence="4 5">F-box only protein 38</fullName>
    </submittedName>
</protein>
<feature type="compositionally biased region" description="Basic and acidic residues" evidence="1">
    <location>
        <begin position="14"/>
        <end position="24"/>
    </location>
</feature>
<feature type="compositionally biased region" description="Polar residues" evidence="1">
    <location>
        <begin position="1157"/>
        <end position="1188"/>
    </location>
</feature>
<dbReference type="OMA" id="FTHCAKL"/>
<keyword evidence="3" id="KW-1185">Reference proteome</keyword>
<dbReference type="InterPro" id="IPR042354">
    <property type="entry name" value="FBX38"/>
</dbReference>
<feature type="compositionally biased region" description="Acidic residues" evidence="1">
    <location>
        <begin position="650"/>
        <end position="659"/>
    </location>
</feature>
<feature type="compositionally biased region" description="Low complexity" evidence="1">
    <location>
        <begin position="954"/>
        <end position="967"/>
    </location>
</feature>
<dbReference type="GO" id="GO:0005737">
    <property type="term" value="C:cytoplasm"/>
    <property type="evidence" value="ECO:0007669"/>
    <property type="project" value="TreeGrafter"/>
</dbReference>
<feature type="compositionally biased region" description="Basic and acidic residues" evidence="1">
    <location>
        <begin position="1017"/>
        <end position="1026"/>
    </location>
</feature>
<feature type="region of interest" description="Disordered" evidence="1">
    <location>
        <begin position="1"/>
        <end position="54"/>
    </location>
</feature>
<reference evidence="4 5" key="1">
    <citation type="submission" date="2025-04" db="UniProtKB">
        <authorList>
            <consortium name="RefSeq"/>
        </authorList>
    </citation>
    <scope>IDENTIFICATION</scope>
    <source>
        <tissue evidence="4 5">Gonads</tissue>
    </source>
</reference>
<feature type="compositionally biased region" description="Low complexity" evidence="1">
    <location>
        <begin position="596"/>
        <end position="623"/>
    </location>
</feature>
<feature type="region of interest" description="Disordered" evidence="1">
    <location>
        <begin position="545"/>
        <end position="710"/>
    </location>
</feature>
<feature type="compositionally biased region" description="Polar residues" evidence="1">
    <location>
        <begin position="855"/>
        <end position="865"/>
    </location>
</feature>
<feature type="compositionally biased region" description="Basic and acidic residues" evidence="1">
    <location>
        <begin position="1117"/>
        <end position="1131"/>
    </location>
</feature>
<feature type="region of interest" description="Disordered" evidence="1">
    <location>
        <begin position="774"/>
        <end position="823"/>
    </location>
</feature>
<evidence type="ECO:0000313" key="5">
    <source>
        <dbReference type="RefSeq" id="XP_013405853.1"/>
    </source>
</evidence>
<dbReference type="InterPro" id="IPR001810">
    <property type="entry name" value="F-box_dom"/>
</dbReference>
<feature type="compositionally biased region" description="Polar residues" evidence="1">
    <location>
        <begin position="569"/>
        <end position="579"/>
    </location>
</feature>
<feature type="compositionally biased region" description="Low complexity" evidence="1">
    <location>
        <begin position="774"/>
        <end position="784"/>
    </location>
</feature>
<feature type="compositionally biased region" description="Basic residues" evidence="1">
    <location>
        <begin position="1"/>
        <end position="13"/>
    </location>
</feature>
<sequence>MARGRRKIGSSKRKTVELGRRRSVDMGTHNTGNGDQEDETTPARRQSKRFKSDSESIPLEFENYDGEDNLNKLSLEILCQILNYLPFYDMMKLQVLSRKLYKAVSMNLRLTTFIDFTEGEDQGWLPEKLTDSKLGKLLARCPELITINGLHPKLLARRRQMGVDVLSVPGIISVLDNCPNIMYLETCDIRLLEAVVESIPGVIIENFKNRDGCYPIPSFNRLSLPTNPSITSLHLSGVILPELPSMECLQSLYLQWVRLTNPHPFKDFVAPSLRVFVMRNCAGPRNALKYVPMVTSLAAAHQLRRLELVRVPYLGGLIQHVVEDSWRSYGFSNLKKIAFGTCKHALEGDLGHLVITCSENLEELLLQPSLTKDSVFAALSLADVVFPNFKTLHLGFVDDFPEPGKWTNGQLVAHGLADITENPPNITDLGLRTAGRVFPSMQFLTIYNCPLLQNALAWFDLALVPWNNLRELYLRRCHSVKLDSFCKLLPLLQSIESVTLEMMFREPPKGCSRVGLTAGTGLGVSAALVSNHDPVVPHNAANQNVAVPMVPPNPPPPANPAPAQPANQSGAQPSGQSANPDLAQPASHPVSQPVDPSSGPPSTSQSSSSQSSSQLATQPSASSCHVDHGVQANGGLSVSSNDENNVVFHDDDDGDDVGDEILSPPPSFSAASSSQLSETENCEFDPREGSKDLEQEPVDATRQRGIDGVNVGTGELRTKISQPVAGKGCSGIGGLHSESFSYETDESLSSDLHIQTESGPVRNTSDGCSKCICSQSSNKSSISKPEMDSKDSIDTESTCTGNVRADSDVLYPEGDTDMIQNGGASPLQAQRLVKSKSAVSALSSTCLVNKETKWESITTETNGENPTHDNEPPPKKFKHSDVKHSGGYGERSVATSSSGRTPLSVETLKTPEYKGDDVTVENSETHADVRVNKEQPNSAEDSEHLNINPCQKISLSSSSSSSSSCSDSNRHEGSCSDMPASRNGNDTVTQNVRMCNSQDLTSGACDVDSTESSMGNDQKDSGEDLPAHVYCASCGSPTSVKTKETHGSLSEKEASTPSRKGKSLMGRKKGLVKKSASSRGGDSSSSGSQNSLSCDVNYERDHSLNSSQDVYSDSGENVEKGLAEKGDREIETDSDQVSQSCQATMSEIREEAKKQGGHSTTGSTVGKSSLNGTTNTPIGGSSSAQKCRQSSFQNKTSSSQSSPGESPGFRVLRSGRLINCNFGTQTSLPLATFDGSSSPHKQEDQSSANNNTDISPSISADCPEPALPLLVRNGPLTRSAAAHLRTPLCSRGSQTNISYLAKAGSRKTMMVDQSTSTSDPVQEDDHVQIFTIRSATLINLNLHKVGITDLHVADCPSLSSLNGSACRVLKNVTIQKAPCLQQVKFAQCKKLNHKNLVTEVSNITPEDHRTVFIRPMVEYDPIEMEKILMTNQNYNFILVEDHSPEPETSQYNRTRLLQYTEVLNDMRVEAKDYNLIADKEGQNKKKCPYPFGRQLYRSHGHLSNGADYEYLTDLVWFPALVEEALKVQPSGHRGGIYDPVAAGHVYKKDQDALTTIPKYDNVAHAMSEAAEAGIKIHEYTLSVYVDMCDTSGIPVSDVYV</sequence>
<name>A0A1S3J608_LINAN</name>
<organism evidence="3 4">
    <name type="scientific">Lingula anatina</name>
    <name type="common">Brachiopod</name>
    <name type="synonym">Lingula unguis</name>
    <dbReference type="NCBI Taxonomy" id="7574"/>
    <lineage>
        <taxon>Eukaryota</taxon>
        <taxon>Metazoa</taxon>
        <taxon>Spiralia</taxon>
        <taxon>Lophotrochozoa</taxon>
        <taxon>Brachiopoda</taxon>
        <taxon>Linguliformea</taxon>
        <taxon>Lingulata</taxon>
        <taxon>Lingulida</taxon>
        <taxon>Linguloidea</taxon>
        <taxon>Lingulidae</taxon>
        <taxon>Lingula</taxon>
    </lineage>
</organism>
<dbReference type="RefSeq" id="XP_013405852.1">
    <property type="nucleotide sequence ID" value="XM_013550398.1"/>
</dbReference>
<dbReference type="GeneID" id="106170514"/>
<feature type="compositionally biased region" description="Basic residues" evidence="1">
    <location>
        <begin position="1059"/>
        <end position="1072"/>
    </location>
</feature>
<dbReference type="STRING" id="7574.A0A1S3J608"/>
<feature type="compositionally biased region" description="Polar residues" evidence="1">
    <location>
        <begin position="1231"/>
        <end position="1258"/>
    </location>
</feature>
<feature type="compositionally biased region" description="Low complexity" evidence="1">
    <location>
        <begin position="1189"/>
        <end position="1208"/>
    </location>
</feature>
<dbReference type="GO" id="GO:0070936">
    <property type="term" value="P:protein K48-linked ubiquitination"/>
    <property type="evidence" value="ECO:0007669"/>
    <property type="project" value="TreeGrafter"/>
</dbReference>
<dbReference type="Gene3D" id="3.80.10.10">
    <property type="entry name" value="Ribonuclease Inhibitor"/>
    <property type="match status" value="1"/>
</dbReference>
<feature type="compositionally biased region" description="Basic and acidic residues" evidence="1">
    <location>
        <begin position="909"/>
        <end position="933"/>
    </location>
</feature>
<dbReference type="GO" id="GO:0005634">
    <property type="term" value="C:nucleus"/>
    <property type="evidence" value="ECO:0007669"/>
    <property type="project" value="TreeGrafter"/>
</dbReference>
<dbReference type="Proteomes" id="UP000085678">
    <property type="component" value="Unplaced"/>
</dbReference>
<dbReference type="PROSITE" id="PS50181">
    <property type="entry name" value="FBOX"/>
    <property type="match status" value="1"/>
</dbReference>
<feature type="region of interest" description="Disordered" evidence="1">
    <location>
        <begin position="1231"/>
        <end position="1260"/>
    </location>
</feature>
<dbReference type="InterPro" id="IPR036047">
    <property type="entry name" value="F-box-like_dom_sf"/>
</dbReference>
<feature type="compositionally biased region" description="Basic and acidic residues" evidence="1">
    <location>
        <begin position="684"/>
        <end position="705"/>
    </location>
</feature>
<feature type="compositionally biased region" description="Polar residues" evidence="1">
    <location>
        <begin position="634"/>
        <end position="644"/>
    </location>
</feature>
<dbReference type="SUPFAM" id="SSF52047">
    <property type="entry name" value="RNI-like"/>
    <property type="match status" value="1"/>
</dbReference>
<evidence type="ECO:0000256" key="1">
    <source>
        <dbReference type="SAM" id="MobiDB-lite"/>
    </source>
</evidence>
<dbReference type="SUPFAM" id="SSF81383">
    <property type="entry name" value="F-box domain"/>
    <property type="match status" value="1"/>
</dbReference>
<dbReference type="OrthoDB" id="10036898at2759"/>
<dbReference type="KEGG" id="lak:106170514"/>
<feature type="region of interest" description="Disordered" evidence="1">
    <location>
        <begin position="852"/>
        <end position="1210"/>
    </location>
</feature>
<feature type="compositionally biased region" description="Polar residues" evidence="1">
    <location>
        <begin position="1135"/>
        <end position="1145"/>
    </location>
</feature>
<dbReference type="PANTHER" id="PTHR14753:SF3">
    <property type="entry name" value="F-BOX ONLY PROTEIN 38"/>
    <property type="match status" value="1"/>
</dbReference>
<feature type="compositionally biased region" description="Basic and acidic residues" evidence="1">
    <location>
        <begin position="1041"/>
        <end position="1054"/>
    </location>
</feature>
<feature type="compositionally biased region" description="Basic and acidic residues" evidence="1">
    <location>
        <begin position="866"/>
        <end position="884"/>
    </location>
</feature>
<dbReference type="GO" id="GO:0031146">
    <property type="term" value="P:SCF-dependent proteasomal ubiquitin-dependent protein catabolic process"/>
    <property type="evidence" value="ECO:0007669"/>
    <property type="project" value="InterPro"/>
</dbReference>
<dbReference type="Pfam" id="PF00646">
    <property type="entry name" value="F-box"/>
    <property type="match status" value="1"/>
</dbReference>
<feature type="compositionally biased region" description="Low complexity" evidence="1">
    <location>
        <begin position="1075"/>
        <end position="1093"/>
    </location>
</feature>
<evidence type="ECO:0000313" key="4">
    <source>
        <dbReference type="RefSeq" id="XP_013405852.1"/>
    </source>
</evidence>
<proteinExistence type="predicted"/>
<feature type="domain" description="F-box" evidence="2">
    <location>
        <begin position="67"/>
        <end position="113"/>
    </location>
</feature>